<gene>
    <name evidence="7" type="primary">Cd244</name>
    <name evidence="7" type="ORF">CHUBUR_R02941</name>
</gene>
<dbReference type="Pfam" id="PF11465">
    <property type="entry name" value="Receptor_2B4"/>
    <property type="match status" value="1"/>
</dbReference>
<feature type="domain" description="Natural killer cell receptor 2B4 immunoglobulin" evidence="6">
    <location>
        <begin position="10"/>
        <end position="110"/>
    </location>
</feature>
<keyword evidence="5" id="KW-0812">Transmembrane</keyword>
<dbReference type="GO" id="GO:0042288">
    <property type="term" value="F:MHC class I protein binding"/>
    <property type="evidence" value="ECO:0007669"/>
    <property type="project" value="TreeGrafter"/>
</dbReference>
<dbReference type="GO" id="GO:0002323">
    <property type="term" value="P:natural killer cell activation involved in immune response"/>
    <property type="evidence" value="ECO:0007669"/>
    <property type="project" value="TreeGrafter"/>
</dbReference>
<evidence type="ECO:0000256" key="1">
    <source>
        <dbReference type="ARBA" id="ARBA00004370"/>
    </source>
</evidence>
<dbReference type="OrthoDB" id="9835793at2759"/>
<name>A0A7K5H5E4_9AVES</name>
<feature type="non-terminal residue" evidence="7">
    <location>
        <position position="1"/>
    </location>
</feature>
<keyword evidence="4" id="KW-0325">Glycoprotein</keyword>
<dbReference type="Gene3D" id="2.60.40.10">
    <property type="entry name" value="Immunoglobulins"/>
    <property type="match status" value="2"/>
</dbReference>
<dbReference type="SUPFAM" id="SSF48726">
    <property type="entry name" value="Immunoglobulin"/>
    <property type="match status" value="1"/>
</dbReference>
<dbReference type="PANTHER" id="PTHR12080:SF56">
    <property type="entry name" value="NATURAL KILLER CELL RECEPTOR 2B4"/>
    <property type="match status" value="1"/>
</dbReference>
<dbReference type="Proteomes" id="UP000541181">
    <property type="component" value="Unassembled WGS sequence"/>
</dbReference>
<dbReference type="EMBL" id="VZRC01001524">
    <property type="protein sequence ID" value="NWS64557.1"/>
    <property type="molecule type" value="Genomic_DNA"/>
</dbReference>
<evidence type="ECO:0000256" key="3">
    <source>
        <dbReference type="ARBA" id="ARBA00023136"/>
    </source>
</evidence>
<accession>A0A7K5H5E4</accession>
<dbReference type="AlphaFoldDB" id="A0A7K5H5E4"/>
<protein>
    <submittedName>
        <fullName evidence="7">CD244 protein</fullName>
    </submittedName>
</protein>
<sequence length="345" mass="37169">SASGPPECREEAVSAGGTLRLLPEKTPQGWAKVHWKVRLGAGHQHRILTAEGDKVIFSSKGPFSGRAGFQQETLSLRLSSVSAADGGVYWAEFEDPSGAVTSRCFHVSVWEPIHQPRLDAHILHWEQGWCNLSLLCTVPSATNISYNWSCSGDPLGTLGHRSRLLLWVGGDFDPGVCWCNASNPVSWKTSSTDVAAACRAAAPGFFGTVLWWTVAMALGLALIISVAFITCYWRRKRGKDAPAGEHSEQTLTIYNEVGKTRTGQDPVSTRGCYLTGDPDFSAAARKPRFPSVCQPGAGFIIPLPPCLTAGSRSAPQPPSLKRKRLDPALISTAYVEVTGTGPARR</sequence>
<feature type="non-terminal residue" evidence="7">
    <location>
        <position position="345"/>
    </location>
</feature>
<dbReference type="InterPro" id="IPR024303">
    <property type="entry name" value="NK_rcpt_2B4_Ig_dom"/>
</dbReference>
<evidence type="ECO:0000259" key="6">
    <source>
        <dbReference type="Pfam" id="PF11465"/>
    </source>
</evidence>
<organism evidence="7 8">
    <name type="scientific">Chunga burmeisteri</name>
    <name type="common">Black-legged seriema</name>
    <dbReference type="NCBI Taxonomy" id="1352770"/>
    <lineage>
        <taxon>Eukaryota</taxon>
        <taxon>Metazoa</taxon>
        <taxon>Chordata</taxon>
        <taxon>Craniata</taxon>
        <taxon>Vertebrata</taxon>
        <taxon>Euteleostomi</taxon>
        <taxon>Archelosauria</taxon>
        <taxon>Archosauria</taxon>
        <taxon>Dinosauria</taxon>
        <taxon>Saurischia</taxon>
        <taxon>Theropoda</taxon>
        <taxon>Coelurosauria</taxon>
        <taxon>Aves</taxon>
        <taxon>Neognathae</taxon>
        <taxon>Neoaves</taxon>
        <taxon>Telluraves</taxon>
        <taxon>Australaves</taxon>
        <taxon>Cariamiformes</taxon>
        <taxon>Cariamidae</taxon>
        <taxon>Chunga</taxon>
    </lineage>
</organism>
<evidence type="ECO:0000313" key="8">
    <source>
        <dbReference type="Proteomes" id="UP000541181"/>
    </source>
</evidence>
<dbReference type="PANTHER" id="PTHR12080">
    <property type="entry name" value="SIGNALING LYMPHOCYTIC ACTIVATION MOLECULE"/>
    <property type="match status" value="1"/>
</dbReference>
<dbReference type="InterPro" id="IPR015631">
    <property type="entry name" value="CD2/SLAM_rcpt"/>
</dbReference>
<evidence type="ECO:0000313" key="7">
    <source>
        <dbReference type="EMBL" id="NWS64557.1"/>
    </source>
</evidence>
<dbReference type="InterPro" id="IPR013783">
    <property type="entry name" value="Ig-like_fold"/>
</dbReference>
<dbReference type="InterPro" id="IPR036179">
    <property type="entry name" value="Ig-like_dom_sf"/>
</dbReference>
<keyword evidence="8" id="KW-1185">Reference proteome</keyword>
<comment type="caution">
    <text evidence="7">The sequence shown here is derived from an EMBL/GenBank/DDBJ whole genome shotgun (WGS) entry which is preliminary data.</text>
</comment>
<evidence type="ECO:0000256" key="4">
    <source>
        <dbReference type="ARBA" id="ARBA00023180"/>
    </source>
</evidence>
<keyword evidence="3 5" id="KW-0472">Membrane</keyword>
<dbReference type="GO" id="GO:0009897">
    <property type="term" value="C:external side of plasma membrane"/>
    <property type="evidence" value="ECO:0007669"/>
    <property type="project" value="TreeGrafter"/>
</dbReference>
<feature type="transmembrane region" description="Helical" evidence="5">
    <location>
        <begin position="209"/>
        <end position="233"/>
    </location>
</feature>
<keyword evidence="5" id="KW-1133">Transmembrane helix</keyword>
<keyword evidence="2" id="KW-0732">Signal</keyword>
<reference evidence="7 8" key="1">
    <citation type="submission" date="2019-09" db="EMBL/GenBank/DDBJ databases">
        <title>Bird 10,000 Genomes (B10K) Project - Family phase.</title>
        <authorList>
            <person name="Zhang G."/>
        </authorList>
    </citation>
    <scope>NUCLEOTIDE SEQUENCE [LARGE SCALE GENOMIC DNA]</scope>
    <source>
        <strain evidence="7">B10K-CU-031-22</strain>
    </source>
</reference>
<comment type="subcellular location">
    <subcellularLocation>
        <location evidence="1">Membrane</location>
    </subcellularLocation>
</comment>
<proteinExistence type="predicted"/>
<evidence type="ECO:0000256" key="2">
    <source>
        <dbReference type="ARBA" id="ARBA00022729"/>
    </source>
</evidence>
<evidence type="ECO:0000256" key="5">
    <source>
        <dbReference type="SAM" id="Phobius"/>
    </source>
</evidence>